<dbReference type="Gene3D" id="3.40.50.300">
    <property type="entry name" value="P-loop containing nucleotide triphosphate hydrolases"/>
    <property type="match status" value="1"/>
</dbReference>
<proteinExistence type="predicted"/>
<dbReference type="PROSITE" id="PS50901">
    <property type="entry name" value="FTSK"/>
    <property type="match status" value="1"/>
</dbReference>
<keyword evidence="1" id="KW-0547">Nucleotide-binding</keyword>
<sequence length="208" mass="22858">MIGTTGSGKSELLKLVIKQMLFEKPDCELTLIDFKGGATFNQFSGLMQLKRLVTDIDGHNPDEFWQGMRAEIGRREITLAANRASRIEELDATSSRLPRHFIFIDELATALAESSHAISALTAVAARGRTLGLHLFAATQSVQTVPRAMLTNLRFRVALADADPMDLALLNMKRPAEPQMTPKGWASGIVQRPGVLSSYFNFPIGAKF</sequence>
<dbReference type="InterPro" id="IPR002543">
    <property type="entry name" value="FtsK_dom"/>
</dbReference>
<dbReference type="InterPro" id="IPR003959">
    <property type="entry name" value="ATPase_AAA_core"/>
</dbReference>
<evidence type="ECO:0000259" key="3">
    <source>
        <dbReference type="PROSITE" id="PS50901"/>
    </source>
</evidence>
<dbReference type="InterPro" id="IPR050206">
    <property type="entry name" value="FtsK/SpoIIIE/SftA"/>
</dbReference>
<reference evidence="4" key="1">
    <citation type="submission" date="2020-05" db="EMBL/GenBank/DDBJ databases">
        <authorList>
            <person name="Chiriac C."/>
            <person name="Salcher M."/>
            <person name="Ghai R."/>
            <person name="Kavagutti S V."/>
        </authorList>
    </citation>
    <scope>NUCLEOTIDE SEQUENCE</scope>
</reference>
<name>A0A6J6HZR1_9ZZZZ</name>
<dbReference type="PANTHER" id="PTHR22683:SF1">
    <property type="entry name" value="TYPE VII SECRETION SYSTEM PROTEIN ESSC"/>
    <property type="match status" value="1"/>
</dbReference>
<feature type="domain" description="FtsK" evidence="3">
    <location>
        <begin position="1"/>
        <end position="168"/>
    </location>
</feature>
<evidence type="ECO:0000313" key="4">
    <source>
        <dbReference type="EMBL" id="CAB4616995.1"/>
    </source>
</evidence>
<accession>A0A6J6HZR1</accession>
<keyword evidence="2" id="KW-0067">ATP-binding</keyword>
<organism evidence="4">
    <name type="scientific">freshwater metagenome</name>
    <dbReference type="NCBI Taxonomy" id="449393"/>
    <lineage>
        <taxon>unclassified sequences</taxon>
        <taxon>metagenomes</taxon>
        <taxon>ecological metagenomes</taxon>
    </lineage>
</organism>
<dbReference type="EMBL" id="CAEZVD010000010">
    <property type="protein sequence ID" value="CAB4616995.1"/>
    <property type="molecule type" value="Genomic_DNA"/>
</dbReference>
<dbReference type="SUPFAM" id="SSF52540">
    <property type="entry name" value="P-loop containing nucleoside triphosphate hydrolases"/>
    <property type="match status" value="1"/>
</dbReference>
<dbReference type="GO" id="GO:0003677">
    <property type="term" value="F:DNA binding"/>
    <property type="evidence" value="ECO:0007669"/>
    <property type="project" value="InterPro"/>
</dbReference>
<gene>
    <name evidence="4" type="ORF">UFOPK1909_00259</name>
</gene>
<dbReference type="PANTHER" id="PTHR22683">
    <property type="entry name" value="SPORULATION PROTEIN RELATED"/>
    <property type="match status" value="1"/>
</dbReference>
<dbReference type="AlphaFoldDB" id="A0A6J6HZR1"/>
<evidence type="ECO:0000256" key="1">
    <source>
        <dbReference type="ARBA" id="ARBA00022741"/>
    </source>
</evidence>
<dbReference type="Pfam" id="PF00004">
    <property type="entry name" value="AAA"/>
    <property type="match status" value="1"/>
</dbReference>
<protein>
    <submittedName>
        <fullName evidence="4">Unannotated protein</fullName>
    </submittedName>
</protein>
<dbReference type="GO" id="GO:0016887">
    <property type="term" value="F:ATP hydrolysis activity"/>
    <property type="evidence" value="ECO:0007669"/>
    <property type="project" value="InterPro"/>
</dbReference>
<dbReference type="InterPro" id="IPR027417">
    <property type="entry name" value="P-loop_NTPase"/>
</dbReference>
<evidence type="ECO:0000256" key="2">
    <source>
        <dbReference type="ARBA" id="ARBA00022840"/>
    </source>
</evidence>
<dbReference type="GO" id="GO:0005524">
    <property type="term" value="F:ATP binding"/>
    <property type="evidence" value="ECO:0007669"/>
    <property type="project" value="UniProtKB-KW"/>
</dbReference>